<evidence type="ECO:0000256" key="9">
    <source>
        <dbReference type="ARBA" id="ARBA00022723"/>
    </source>
</evidence>
<evidence type="ECO:0000256" key="11">
    <source>
        <dbReference type="ARBA" id="ARBA00022801"/>
    </source>
</evidence>
<keyword evidence="18" id="KW-0472">Membrane</keyword>
<evidence type="ECO:0000259" key="21">
    <source>
        <dbReference type="PROSITE" id="PS50209"/>
    </source>
</evidence>
<dbReference type="InterPro" id="IPR003959">
    <property type="entry name" value="ATPase_AAA_core"/>
</dbReference>
<dbReference type="InterPro" id="IPR003960">
    <property type="entry name" value="ATPase_AAA_CS"/>
</dbReference>
<dbReference type="Pfam" id="PF01434">
    <property type="entry name" value="Peptidase_M41"/>
    <property type="match status" value="1"/>
</dbReference>
<evidence type="ECO:0000313" key="23">
    <source>
        <dbReference type="Proteomes" id="UP001151287"/>
    </source>
</evidence>
<evidence type="ECO:0000256" key="17">
    <source>
        <dbReference type="ARBA" id="ARBA00023078"/>
    </source>
</evidence>
<dbReference type="GO" id="GO:0004222">
    <property type="term" value="F:metalloendopeptidase activity"/>
    <property type="evidence" value="ECO:0007669"/>
    <property type="project" value="InterPro"/>
</dbReference>
<evidence type="ECO:0000256" key="10">
    <source>
        <dbReference type="ARBA" id="ARBA00022741"/>
    </source>
</evidence>
<keyword evidence="17" id="KW-0793">Thylakoid</keyword>
<dbReference type="GO" id="GO:0010304">
    <property type="term" value="P:PSII associated light-harvesting complex II catabolic process"/>
    <property type="evidence" value="ECO:0007669"/>
    <property type="project" value="UniProtKB-ARBA"/>
</dbReference>
<dbReference type="FunFam" id="1.20.58.760:FF:000035">
    <property type="entry name" value="ATP-dependent zinc metalloprotease FTSH 6 chloroplastic"/>
    <property type="match status" value="1"/>
</dbReference>
<dbReference type="InterPro" id="IPR037219">
    <property type="entry name" value="Peptidase_M41-like"/>
</dbReference>
<dbReference type="InterPro" id="IPR000642">
    <property type="entry name" value="Peptidase_M41"/>
</dbReference>
<dbReference type="EMBL" id="JAMQYH010000002">
    <property type="protein sequence ID" value="KAJ1696160.1"/>
    <property type="molecule type" value="Genomic_DNA"/>
</dbReference>
<keyword evidence="14" id="KW-0809">Transit peptide</keyword>
<protein>
    <recommendedName>
        <fullName evidence="21">CARD domain-containing protein</fullName>
    </recommendedName>
</protein>
<keyword evidence="8" id="KW-0812">Transmembrane</keyword>
<keyword evidence="7" id="KW-0645">Protease</keyword>
<dbReference type="FunFam" id="3.30.720.210:FF:000002">
    <property type="entry name" value="ATP-dependent zinc metalloprotease FTSH chloroplastic"/>
    <property type="match status" value="1"/>
</dbReference>
<dbReference type="PANTHER" id="PTHR23076:SF118">
    <property type="entry name" value="ATP-DEPENDENT ZINC METALLOPROTEASE FTSH 6, CHLOROPLASTIC"/>
    <property type="match status" value="1"/>
</dbReference>
<evidence type="ECO:0000256" key="14">
    <source>
        <dbReference type="ARBA" id="ARBA00022946"/>
    </source>
</evidence>
<keyword evidence="13 20" id="KW-0067">ATP-binding</keyword>
<keyword evidence="16" id="KW-0482">Metalloprotease</keyword>
<dbReference type="GO" id="GO:0004176">
    <property type="term" value="F:ATP-dependent peptidase activity"/>
    <property type="evidence" value="ECO:0007669"/>
    <property type="project" value="InterPro"/>
</dbReference>
<dbReference type="InterPro" id="IPR011546">
    <property type="entry name" value="Pept_M41_FtsH_extracell"/>
</dbReference>
<evidence type="ECO:0000256" key="18">
    <source>
        <dbReference type="ARBA" id="ARBA00023136"/>
    </source>
</evidence>
<dbReference type="InterPro" id="IPR027417">
    <property type="entry name" value="P-loop_NTPase"/>
</dbReference>
<accession>A0A9Q0CLJ9</accession>
<dbReference type="InterPro" id="IPR003593">
    <property type="entry name" value="AAA+_ATPase"/>
</dbReference>
<dbReference type="Proteomes" id="UP001151287">
    <property type="component" value="Unassembled WGS sequence"/>
</dbReference>
<dbReference type="GO" id="GO:0006508">
    <property type="term" value="P:proteolysis"/>
    <property type="evidence" value="ECO:0007669"/>
    <property type="project" value="UniProtKB-KW"/>
</dbReference>
<dbReference type="PANTHER" id="PTHR23076">
    <property type="entry name" value="METALLOPROTEASE M41 FTSH"/>
    <property type="match status" value="1"/>
</dbReference>
<proteinExistence type="inferred from homology"/>
<evidence type="ECO:0000256" key="5">
    <source>
        <dbReference type="ARBA" id="ARBA00022528"/>
    </source>
</evidence>
<sequence length="678" mass="73342">MSPALSLVATSLPVCKAQLDGSKEIHPKIPLRGDIHTLKPTFLNGTLGRREILNITGVGLFSGLSTAQPVRAEPEAPIESSSSRMSYSRFLEYLNEGAVKKVDLFENGLVAIAEIQYPILNKVQRVKVQLPGLQPELVRKLKEKEVDFAAHPVEPNYGLMALDFLANFAFPLLFLGALLFRSSINNTPGGPNLPFGLGRSNAKFDMEPNTGITFDDVAGVDEAKHDFKEIVDFLKNPGKFTAIGAKIPKGILLVGPPGTGKTLLAKAIAGEAGVPFFSLSGSEFIEMFVGVGASRVRDLFNKAKANSPCLVFIDEIDAVGRQRGTGIGGGNDEREQTLNQLLTEMDGFSGDSGVIVISATNRPEILDSALLRPGRFDRQVTVGLPDVRGREEILKVHSANKKLDKDISLSVVAMRTPGLSGADLANLMNEAAILAGRRGKDRITVKEIDDSIDRIVAGLEGTKMTDGENKTLVAYHEIGHAICGTLTPGHDPVQKVTLIPRGQARGLTWFLRGEDPSLVSKQQIFARIVGGLGGRAAEEVIFGEPEVTTGAAGDLQQITQIARQMVTRFGMSEIGPWALTDPTAQTSDVVMRMLARNSMSEKLAEDIDRSVKQIIDKAYDIAKNHIKNNRQAIDQLVDILLEKETLSGDEFRSILSEYTNIAQERQNLNAVPELVAAA</sequence>
<dbReference type="FunFam" id="1.10.8.60:FF:000001">
    <property type="entry name" value="ATP-dependent zinc metalloprotease FtsH"/>
    <property type="match status" value="1"/>
</dbReference>
<name>A0A9Q0CLJ9_9POAL</name>
<dbReference type="Pfam" id="PF17862">
    <property type="entry name" value="AAA_lid_3"/>
    <property type="match status" value="1"/>
</dbReference>
<dbReference type="HAMAP" id="MF_01458">
    <property type="entry name" value="FtsH"/>
    <property type="match status" value="1"/>
</dbReference>
<dbReference type="SUPFAM" id="SSF52540">
    <property type="entry name" value="P-loop containing nucleoside triphosphate hydrolases"/>
    <property type="match status" value="1"/>
</dbReference>
<evidence type="ECO:0000256" key="4">
    <source>
        <dbReference type="ARBA" id="ARBA00010550"/>
    </source>
</evidence>
<dbReference type="FunFam" id="3.40.50.300:FF:000001">
    <property type="entry name" value="ATP-dependent zinc metalloprotease FtsH"/>
    <property type="match status" value="1"/>
</dbReference>
<comment type="similarity">
    <text evidence="4">In the N-terminal section; belongs to the AAA ATPase family.</text>
</comment>
<evidence type="ECO:0000256" key="7">
    <source>
        <dbReference type="ARBA" id="ARBA00022670"/>
    </source>
</evidence>
<dbReference type="InterPro" id="IPR001315">
    <property type="entry name" value="CARD"/>
</dbReference>
<dbReference type="InterPro" id="IPR041569">
    <property type="entry name" value="AAA_lid_3"/>
</dbReference>
<keyword evidence="12" id="KW-0862">Zinc</keyword>
<evidence type="ECO:0000256" key="3">
    <source>
        <dbReference type="ARBA" id="ARBA00010044"/>
    </source>
</evidence>
<evidence type="ECO:0000256" key="16">
    <source>
        <dbReference type="ARBA" id="ARBA00023049"/>
    </source>
</evidence>
<dbReference type="NCBIfam" id="TIGR01241">
    <property type="entry name" value="FtsH_fam"/>
    <property type="match status" value="1"/>
</dbReference>
<dbReference type="GO" id="GO:0008270">
    <property type="term" value="F:zinc ion binding"/>
    <property type="evidence" value="ECO:0007669"/>
    <property type="project" value="InterPro"/>
</dbReference>
<evidence type="ECO:0000256" key="6">
    <source>
        <dbReference type="ARBA" id="ARBA00022640"/>
    </source>
</evidence>
<keyword evidence="10 20" id="KW-0547">Nucleotide-binding</keyword>
<comment type="function">
    <text evidence="2">Probable ATP-dependent zinc metallopeptidase.</text>
</comment>
<evidence type="ECO:0000256" key="8">
    <source>
        <dbReference type="ARBA" id="ARBA00022692"/>
    </source>
</evidence>
<evidence type="ECO:0000256" key="2">
    <source>
        <dbReference type="ARBA" id="ARBA00003497"/>
    </source>
</evidence>
<keyword evidence="11" id="KW-0378">Hydrolase</keyword>
<evidence type="ECO:0000313" key="22">
    <source>
        <dbReference type="EMBL" id="KAJ1696160.1"/>
    </source>
</evidence>
<evidence type="ECO:0000256" key="13">
    <source>
        <dbReference type="ARBA" id="ARBA00022840"/>
    </source>
</evidence>
<dbReference type="Gene3D" id="1.20.58.760">
    <property type="entry name" value="Peptidase M41"/>
    <property type="match status" value="1"/>
</dbReference>
<dbReference type="Pfam" id="PF00004">
    <property type="entry name" value="AAA"/>
    <property type="match status" value="1"/>
</dbReference>
<comment type="subcellular location">
    <subcellularLocation>
        <location evidence="19">Plastid</location>
        <location evidence="19">Chloroplast thylakoid membrane</location>
        <topology evidence="19">Single-pass membrane protein</topology>
        <orientation evidence="19">Stromal side</orientation>
    </subcellularLocation>
</comment>
<evidence type="ECO:0000256" key="1">
    <source>
        <dbReference type="ARBA" id="ARBA00001947"/>
    </source>
</evidence>
<comment type="cofactor">
    <cofactor evidence="1">
        <name>Zn(2+)</name>
        <dbReference type="ChEBI" id="CHEBI:29105"/>
    </cofactor>
</comment>
<dbReference type="PROSITE" id="PS50209">
    <property type="entry name" value="CARD"/>
    <property type="match status" value="1"/>
</dbReference>
<keyword evidence="9" id="KW-0479">Metal-binding</keyword>
<dbReference type="GO" id="GO:0005524">
    <property type="term" value="F:ATP binding"/>
    <property type="evidence" value="ECO:0007669"/>
    <property type="project" value="UniProtKB-KW"/>
</dbReference>
<dbReference type="GO" id="GO:0016887">
    <property type="term" value="F:ATP hydrolysis activity"/>
    <property type="evidence" value="ECO:0007669"/>
    <property type="project" value="InterPro"/>
</dbReference>
<evidence type="ECO:0000256" key="20">
    <source>
        <dbReference type="RuleBase" id="RU003651"/>
    </source>
</evidence>
<keyword evidence="5" id="KW-0150">Chloroplast</keyword>
<comment type="similarity">
    <text evidence="20">Belongs to the AAA ATPase family.</text>
</comment>
<dbReference type="PROSITE" id="PS00674">
    <property type="entry name" value="AAA"/>
    <property type="match status" value="1"/>
</dbReference>
<dbReference type="SMART" id="SM00382">
    <property type="entry name" value="AAA"/>
    <property type="match status" value="1"/>
</dbReference>
<dbReference type="Gene3D" id="3.40.50.300">
    <property type="entry name" value="P-loop containing nucleotide triphosphate hydrolases"/>
    <property type="match status" value="1"/>
</dbReference>
<keyword evidence="23" id="KW-1185">Reference proteome</keyword>
<organism evidence="22 23">
    <name type="scientific">Rhynchospora breviuscula</name>
    <dbReference type="NCBI Taxonomy" id="2022672"/>
    <lineage>
        <taxon>Eukaryota</taxon>
        <taxon>Viridiplantae</taxon>
        <taxon>Streptophyta</taxon>
        <taxon>Embryophyta</taxon>
        <taxon>Tracheophyta</taxon>
        <taxon>Spermatophyta</taxon>
        <taxon>Magnoliopsida</taxon>
        <taxon>Liliopsida</taxon>
        <taxon>Poales</taxon>
        <taxon>Cyperaceae</taxon>
        <taxon>Cyperoideae</taxon>
        <taxon>Rhynchosporeae</taxon>
        <taxon>Rhynchospora</taxon>
    </lineage>
</organism>
<feature type="domain" description="CARD" evidence="21">
    <location>
        <begin position="599"/>
        <end position="678"/>
    </location>
</feature>
<keyword evidence="15" id="KW-1133">Transmembrane helix</keyword>
<dbReference type="OrthoDB" id="1413014at2759"/>
<gene>
    <name evidence="22" type="ORF">LUZ63_004672</name>
</gene>
<keyword evidence="6" id="KW-0934">Plastid</keyword>
<evidence type="ECO:0000256" key="19">
    <source>
        <dbReference type="ARBA" id="ARBA00060455"/>
    </source>
</evidence>
<comment type="caution">
    <text evidence="22">The sequence shown here is derived from an EMBL/GenBank/DDBJ whole genome shotgun (WGS) entry which is preliminary data.</text>
</comment>
<dbReference type="InterPro" id="IPR005936">
    <property type="entry name" value="FtsH"/>
</dbReference>
<comment type="similarity">
    <text evidence="3">In the C-terminal section; belongs to the peptidase M41 family.</text>
</comment>
<dbReference type="SUPFAM" id="SSF140990">
    <property type="entry name" value="FtsH protease domain-like"/>
    <property type="match status" value="1"/>
</dbReference>
<evidence type="ECO:0000256" key="12">
    <source>
        <dbReference type="ARBA" id="ARBA00022833"/>
    </source>
</evidence>
<dbReference type="CDD" id="cd19501">
    <property type="entry name" value="RecA-like_FtsH"/>
    <property type="match status" value="1"/>
</dbReference>
<dbReference type="AlphaFoldDB" id="A0A9Q0CLJ9"/>
<dbReference type="Gene3D" id="1.10.8.60">
    <property type="match status" value="1"/>
</dbReference>
<dbReference type="Pfam" id="PF06480">
    <property type="entry name" value="FtsH_ext"/>
    <property type="match status" value="1"/>
</dbReference>
<evidence type="ECO:0000256" key="15">
    <source>
        <dbReference type="ARBA" id="ARBA00022989"/>
    </source>
</evidence>
<dbReference type="Gene3D" id="3.30.720.210">
    <property type="match status" value="1"/>
</dbReference>
<reference evidence="22" key="1">
    <citation type="journal article" date="2022" name="Cell">
        <title>Repeat-based holocentromeres influence genome architecture and karyotype evolution.</title>
        <authorList>
            <person name="Hofstatter P.G."/>
            <person name="Thangavel G."/>
            <person name="Lux T."/>
            <person name="Neumann P."/>
            <person name="Vondrak T."/>
            <person name="Novak P."/>
            <person name="Zhang M."/>
            <person name="Costa L."/>
            <person name="Castellani M."/>
            <person name="Scott A."/>
            <person name="Toegelov H."/>
            <person name="Fuchs J."/>
            <person name="Mata-Sucre Y."/>
            <person name="Dias Y."/>
            <person name="Vanzela A.L.L."/>
            <person name="Huettel B."/>
            <person name="Almeida C.C.S."/>
            <person name="Simkova H."/>
            <person name="Souza G."/>
            <person name="Pedrosa-Harand A."/>
            <person name="Macas J."/>
            <person name="Mayer K.F.X."/>
            <person name="Houben A."/>
            <person name="Marques A."/>
        </authorList>
    </citation>
    <scope>NUCLEOTIDE SEQUENCE</scope>
    <source>
        <strain evidence="22">RhyBre1mFocal</strain>
    </source>
</reference>
<dbReference type="GO" id="GO:0009535">
    <property type="term" value="C:chloroplast thylakoid membrane"/>
    <property type="evidence" value="ECO:0007669"/>
    <property type="project" value="UniProtKB-SubCell"/>
</dbReference>